<feature type="compositionally biased region" description="Low complexity" evidence="1">
    <location>
        <begin position="174"/>
        <end position="186"/>
    </location>
</feature>
<dbReference type="PANTHER" id="PTHR13384">
    <property type="entry name" value="G PATCH DOMAIN-CONTAINING PROTEIN 1"/>
    <property type="match status" value="1"/>
</dbReference>
<dbReference type="GO" id="GO:0005634">
    <property type="term" value="C:nucleus"/>
    <property type="evidence" value="ECO:0007669"/>
    <property type="project" value="TreeGrafter"/>
</dbReference>
<dbReference type="GO" id="GO:0006397">
    <property type="term" value="P:mRNA processing"/>
    <property type="evidence" value="ECO:0007669"/>
    <property type="project" value="InterPro"/>
</dbReference>
<feature type="region of interest" description="Disordered" evidence="1">
    <location>
        <begin position="158"/>
        <end position="242"/>
    </location>
</feature>
<dbReference type="InParanoid" id="A0A4S2MHQ0"/>
<dbReference type="AlphaFoldDB" id="A0A4S2MHQ0"/>
<feature type="region of interest" description="Disordered" evidence="1">
    <location>
        <begin position="565"/>
        <end position="622"/>
    </location>
</feature>
<dbReference type="Pfam" id="PF07713">
    <property type="entry name" value="DUF1604"/>
    <property type="match status" value="1"/>
</dbReference>
<dbReference type="PANTHER" id="PTHR13384:SF19">
    <property type="entry name" value="G PATCH DOMAIN-CONTAINING PROTEIN 1"/>
    <property type="match status" value="1"/>
</dbReference>
<name>A0A4S2MHQ0_9PEZI</name>
<evidence type="ECO:0000259" key="2">
    <source>
        <dbReference type="PROSITE" id="PS50174"/>
    </source>
</evidence>
<dbReference type="GO" id="GO:0003723">
    <property type="term" value="F:RNA binding"/>
    <property type="evidence" value="ECO:0007669"/>
    <property type="project" value="TreeGrafter"/>
</dbReference>
<keyword evidence="4" id="KW-1185">Reference proteome</keyword>
<reference evidence="3 4" key="1">
    <citation type="submission" date="2019-04" db="EMBL/GenBank/DDBJ databases">
        <title>Comparative genomics and transcriptomics to analyze fruiting body development in filamentous ascomycetes.</title>
        <authorList>
            <consortium name="DOE Joint Genome Institute"/>
            <person name="Lutkenhaus R."/>
            <person name="Traeger S."/>
            <person name="Breuer J."/>
            <person name="Kuo A."/>
            <person name="Lipzen A."/>
            <person name="Pangilinan J."/>
            <person name="Dilworth D."/>
            <person name="Sandor L."/>
            <person name="Poggeler S."/>
            <person name="Barry K."/>
            <person name="Grigoriev I.V."/>
            <person name="Nowrousian M."/>
        </authorList>
    </citation>
    <scope>NUCLEOTIDE SEQUENCE [LARGE SCALE GENOMIC DNA]</scope>
    <source>
        <strain evidence="3 4">CBS 389.68</strain>
    </source>
</reference>
<sequence length="637" mass="68849">MAHKRPHSVLTPGAQYVAYGTALPPLDPAVRDDGSYIPLWKQEVTDERGRKRLHGAFTGGFSAGYFNTVGSKEGWTPSTFKSSRTARATTKPAAPEDFMDEEDIREAEESKVLETNRDFAGIGNANDDAAPLEFLMPAVQSTRGYTLLRKMGWRDGAAIGPKMRLPPPPSGPLDGTTDSGRSTTSSAQIYIPKPKNDSRGLGSLEGSFSQREKEPTWNSASKTAFVPTASATKGNRKPRGSAFGVGILNDDEDEDDIYEIRPKTAYNKSLDIERGKSRLKGRPGSKHVFVSKKSVSDTVAIRKCHDDRLPLAGFRLVSPLPAQSQHWPMPSVPDDWNPKNMTTSSQAVGDLNGVLHSPASRAKLLGEAPLPGKSVFSYVTAESRNRLAALTGKVDLPPGLGEAGAISSAPVMKSNASDLVPGLEPHVAIAALNHSSMPYSDDPDKRRRYRTFLEIKAGQRDGPPERKYGMHTQDWIKEMAEFVAAAHIFRPLAGSIANRFTPAVSTTEGNMSSTVSSDADPVILHASDTAGEAADIGMYGLLTRTIVDFRPSHLLCKRFGVSVPPLHPTSSGQSGGDRGRVEGMAPNPAPNPTIKRNTVESERANTDSPGVRVNRVQEEEEKRVADEVFQAIFGDDD</sequence>
<dbReference type="EMBL" id="ML220187">
    <property type="protein sequence ID" value="TGZ76283.1"/>
    <property type="molecule type" value="Genomic_DNA"/>
</dbReference>
<evidence type="ECO:0000256" key="1">
    <source>
        <dbReference type="SAM" id="MobiDB-lite"/>
    </source>
</evidence>
<evidence type="ECO:0000313" key="4">
    <source>
        <dbReference type="Proteomes" id="UP000298138"/>
    </source>
</evidence>
<dbReference type="OrthoDB" id="20507at2759"/>
<organism evidence="3 4">
    <name type="scientific">Ascodesmis nigricans</name>
    <dbReference type="NCBI Taxonomy" id="341454"/>
    <lineage>
        <taxon>Eukaryota</taxon>
        <taxon>Fungi</taxon>
        <taxon>Dikarya</taxon>
        <taxon>Ascomycota</taxon>
        <taxon>Pezizomycotina</taxon>
        <taxon>Pezizomycetes</taxon>
        <taxon>Pezizales</taxon>
        <taxon>Ascodesmidaceae</taxon>
        <taxon>Ascodesmis</taxon>
    </lineage>
</organism>
<feature type="domain" description="G-patch" evidence="2">
    <location>
        <begin position="140"/>
        <end position="206"/>
    </location>
</feature>
<dbReference type="Proteomes" id="UP000298138">
    <property type="component" value="Unassembled WGS sequence"/>
</dbReference>
<dbReference type="InterPro" id="IPR011666">
    <property type="entry name" value="DUF1604"/>
</dbReference>
<dbReference type="InterPro" id="IPR000467">
    <property type="entry name" value="G_patch_dom"/>
</dbReference>
<accession>A0A4S2MHQ0</accession>
<dbReference type="Pfam" id="PF26093">
    <property type="entry name" value="HTH_TGH"/>
    <property type="match status" value="1"/>
</dbReference>
<proteinExistence type="predicted"/>
<dbReference type="STRING" id="341454.A0A4S2MHQ0"/>
<protein>
    <submittedName>
        <fullName evidence="3">DUF1604-domain-containing protein</fullName>
    </submittedName>
</protein>
<dbReference type="PROSITE" id="PS50174">
    <property type="entry name" value="G_PATCH"/>
    <property type="match status" value="1"/>
</dbReference>
<evidence type="ECO:0000313" key="3">
    <source>
        <dbReference type="EMBL" id="TGZ76283.1"/>
    </source>
</evidence>
<gene>
    <name evidence="3" type="ORF">EX30DRAFT_375605</name>
</gene>